<evidence type="ECO:0000313" key="1">
    <source>
        <dbReference type="EMBL" id="KAJ8636547.1"/>
    </source>
</evidence>
<organism evidence="1 2">
    <name type="scientific">Persea americana</name>
    <name type="common">Avocado</name>
    <dbReference type="NCBI Taxonomy" id="3435"/>
    <lineage>
        <taxon>Eukaryota</taxon>
        <taxon>Viridiplantae</taxon>
        <taxon>Streptophyta</taxon>
        <taxon>Embryophyta</taxon>
        <taxon>Tracheophyta</taxon>
        <taxon>Spermatophyta</taxon>
        <taxon>Magnoliopsida</taxon>
        <taxon>Magnoliidae</taxon>
        <taxon>Laurales</taxon>
        <taxon>Lauraceae</taxon>
        <taxon>Persea</taxon>
    </lineage>
</organism>
<protein>
    <submittedName>
        <fullName evidence="1">Uncharacterized protein</fullName>
    </submittedName>
</protein>
<dbReference type="EMBL" id="CM056811">
    <property type="protein sequence ID" value="KAJ8636547.1"/>
    <property type="molecule type" value="Genomic_DNA"/>
</dbReference>
<comment type="caution">
    <text evidence="1">The sequence shown here is derived from an EMBL/GenBank/DDBJ whole genome shotgun (WGS) entry which is preliminary data.</text>
</comment>
<keyword evidence="2" id="KW-1185">Reference proteome</keyword>
<accession>A0ACC2LT23</accession>
<evidence type="ECO:0000313" key="2">
    <source>
        <dbReference type="Proteomes" id="UP001234297"/>
    </source>
</evidence>
<gene>
    <name evidence="1" type="ORF">MRB53_010814</name>
</gene>
<sequence length="156" mass="17112">MYPTVRSLWISVFHLDISGGSKYHACFSPRSPDVIIVTPIHEEVKGADGRLYYVVVPKDGFWPFSDSSDKSIDLSRCKLQLGDFAHAMLTLMVFAVVALLSPNVVGCYYPSFESTQKTLLVVLPSVVGFITSAVFAVFPHIRHGIGYPPAYEAAVA</sequence>
<name>A0ACC2LT23_PERAE</name>
<dbReference type="Proteomes" id="UP001234297">
    <property type="component" value="Chromosome 3"/>
</dbReference>
<proteinExistence type="predicted"/>
<reference evidence="1 2" key="1">
    <citation type="journal article" date="2022" name="Hortic Res">
        <title>A haplotype resolved chromosomal level avocado genome allows analysis of novel avocado genes.</title>
        <authorList>
            <person name="Nath O."/>
            <person name="Fletcher S.J."/>
            <person name="Hayward A."/>
            <person name="Shaw L.M."/>
            <person name="Masouleh A.K."/>
            <person name="Furtado A."/>
            <person name="Henry R.J."/>
            <person name="Mitter N."/>
        </authorList>
    </citation>
    <scope>NUCLEOTIDE SEQUENCE [LARGE SCALE GENOMIC DNA]</scope>
    <source>
        <strain evidence="2">cv. Hass</strain>
    </source>
</reference>